<feature type="domain" description="Thiamin pyrophosphokinase catalytic" evidence="6">
    <location>
        <begin position="24"/>
        <end position="120"/>
    </location>
</feature>
<keyword evidence="2" id="KW-0547">Nucleotide-binding</keyword>
<dbReference type="AlphaFoldDB" id="A0A161LF14"/>
<dbReference type="GO" id="GO:0016301">
    <property type="term" value="F:kinase activity"/>
    <property type="evidence" value="ECO:0007669"/>
    <property type="project" value="UniProtKB-KW"/>
</dbReference>
<dbReference type="InterPro" id="IPR049442">
    <property type="entry name" value="Thi_PPkinase-like_C"/>
</dbReference>
<evidence type="ECO:0000256" key="5">
    <source>
        <dbReference type="NCBIfam" id="TIGR01378"/>
    </source>
</evidence>
<dbReference type="PANTHER" id="PTHR41299:SF1">
    <property type="entry name" value="THIAMINE PYROPHOSPHOKINASE"/>
    <property type="match status" value="1"/>
</dbReference>
<evidence type="ECO:0000256" key="1">
    <source>
        <dbReference type="ARBA" id="ARBA00022679"/>
    </source>
</evidence>
<gene>
    <name evidence="8" type="ORF">PJIAN_3369</name>
</gene>
<reference evidence="9" key="2">
    <citation type="journal article" date="2017" name="Genome Announc.">
        <title>Draft genome sequence of Paludibacter jiangxiensis NM7(T), a propionate-producing fermentative bacterium.</title>
        <authorList>
            <person name="Qiu Y.-L."/>
            <person name="Tourlousse D.M."/>
            <person name="Matsuura N."/>
            <person name="Ohashi A."/>
            <person name="Sekiguchi Y."/>
        </authorList>
    </citation>
    <scope>NUCLEOTIDE SEQUENCE [LARGE SCALE GENOMIC DNA]</scope>
    <source>
        <strain evidence="9">NM7</strain>
    </source>
</reference>
<evidence type="ECO:0000313" key="8">
    <source>
        <dbReference type="EMBL" id="GAT63057.1"/>
    </source>
</evidence>
<dbReference type="STRING" id="681398.PJIAN_3369"/>
<dbReference type="PANTHER" id="PTHR41299">
    <property type="entry name" value="THIAMINE PYROPHOSPHOKINASE"/>
    <property type="match status" value="1"/>
</dbReference>
<keyword evidence="1" id="KW-0808">Transferase</keyword>
<proteinExistence type="predicted"/>
<comment type="caution">
    <text evidence="8">The sequence shown here is derived from an EMBL/GenBank/DDBJ whole genome shotgun (WGS) entry which is preliminary data.</text>
</comment>
<dbReference type="Gene3D" id="3.40.50.10240">
    <property type="entry name" value="Thiamin pyrophosphokinase, catalytic domain"/>
    <property type="match status" value="1"/>
</dbReference>
<reference evidence="9" key="1">
    <citation type="submission" date="2016-04" db="EMBL/GenBank/DDBJ databases">
        <title>Draft genome sequence of Paludibacter jiangxiensis strain NM7.</title>
        <authorList>
            <person name="Qiu Y."/>
            <person name="Matsuura N."/>
            <person name="Ohashi A."/>
            <person name="Tourlousse M.D."/>
            <person name="Sekiguchi Y."/>
        </authorList>
    </citation>
    <scope>NUCLEOTIDE SEQUENCE [LARGE SCALE GENOMIC DNA]</scope>
    <source>
        <strain evidence="9">NM7</strain>
    </source>
</reference>
<dbReference type="EC" id="2.7.6.2" evidence="5"/>
<dbReference type="SUPFAM" id="SSF63999">
    <property type="entry name" value="Thiamin pyrophosphokinase, catalytic domain"/>
    <property type="match status" value="1"/>
</dbReference>
<sequence>MSQKSFTILADGCFPTHETPLAHLRNAQCVVCCDGAAVKLTEFGREPDYIVGDLDSLPETFKEKYADRLYPSADQETNDQTKAVLFCKEQGATAITIIGATGLREDHTLGNISLLTDYAETFPDIEMMTDYGVFTVMTRSGSLPSHKGQQISIFALDSRARLTVGNLKYPIPGKPLSSWWQGTLNEALGESFSLNFEEGRWIVFRCY</sequence>
<evidence type="ECO:0000259" key="7">
    <source>
        <dbReference type="Pfam" id="PF21275"/>
    </source>
</evidence>
<evidence type="ECO:0000256" key="3">
    <source>
        <dbReference type="ARBA" id="ARBA00022777"/>
    </source>
</evidence>
<organism evidence="8 9">
    <name type="scientific">Paludibacter jiangxiensis</name>
    <dbReference type="NCBI Taxonomy" id="681398"/>
    <lineage>
        <taxon>Bacteria</taxon>
        <taxon>Pseudomonadati</taxon>
        <taxon>Bacteroidota</taxon>
        <taxon>Bacteroidia</taxon>
        <taxon>Bacteroidales</taxon>
        <taxon>Paludibacteraceae</taxon>
        <taxon>Paludibacter</taxon>
    </lineage>
</organism>
<keyword evidence="3 8" id="KW-0418">Kinase</keyword>
<accession>A0A161LF14</accession>
<dbReference type="InterPro" id="IPR053149">
    <property type="entry name" value="TPK"/>
</dbReference>
<evidence type="ECO:0000313" key="9">
    <source>
        <dbReference type="Proteomes" id="UP000076586"/>
    </source>
</evidence>
<dbReference type="GO" id="GO:0004788">
    <property type="term" value="F:thiamine diphosphokinase activity"/>
    <property type="evidence" value="ECO:0007669"/>
    <property type="project" value="UniProtKB-UniRule"/>
</dbReference>
<feature type="domain" description="Thiamin pyrophosphokinase-like substrate-binding" evidence="7">
    <location>
        <begin position="132"/>
        <end position="204"/>
    </location>
</feature>
<evidence type="ECO:0000259" key="6">
    <source>
        <dbReference type="Pfam" id="PF04263"/>
    </source>
</evidence>
<dbReference type="Pfam" id="PF21275">
    <property type="entry name" value="Thi_PPkinase_C"/>
    <property type="match status" value="1"/>
</dbReference>
<dbReference type="Pfam" id="PF04263">
    <property type="entry name" value="TPK_catalytic"/>
    <property type="match status" value="1"/>
</dbReference>
<dbReference type="OrthoDB" id="1132102at2"/>
<dbReference type="CDD" id="cd07995">
    <property type="entry name" value="TPK"/>
    <property type="match status" value="1"/>
</dbReference>
<dbReference type="GO" id="GO:0005524">
    <property type="term" value="F:ATP binding"/>
    <property type="evidence" value="ECO:0007669"/>
    <property type="project" value="UniProtKB-KW"/>
</dbReference>
<dbReference type="EMBL" id="BDCR01000003">
    <property type="protein sequence ID" value="GAT63057.1"/>
    <property type="molecule type" value="Genomic_DNA"/>
</dbReference>
<evidence type="ECO:0000256" key="2">
    <source>
        <dbReference type="ARBA" id="ARBA00022741"/>
    </source>
</evidence>
<dbReference type="NCBIfam" id="TIGR01378">
    <property type="entry name" value="thi_PPkinase"/>
    <property type="match status" value="1"/>
</dbReference>
<dbReference type="Proteomes" id="UP000076586">
    <property type="component" value="Unassembled WGS sequence"/>
</dbReference>
<dbReference type="GO" id="GO:0006772">
    <property type="term" value="P:thiamine metabolic process"/>
    <property type="evidence" value="ECO:0007669"/>
    <property type="project" value="UniProtKB-UniRule"/>
</dbReference>
<protein>
    <recommendedName>
        <fullName evidence="5">Thiamine diphosphokinase</fullName>
        <ecNumber evidence="5">2.7.6.2</ecNumber>
    </recommendedName>
</protein>
<dbReference type="RefSeq" id="WP_068703907.1">
    <property type="nucleotide sequence ID" value="NZ_BDCR01000003.1"/>
</dbReference>
<keyword evidence="4" id="KW-0067">ATP-binding</keyword>
<name>A0A161LF14_9BACT</name>
<dbReference type="GO" id="GO:0009229">
    <property type="term" value="P:thiamine diphosphate biosynthetic process"/>
    <property type="evidence" value="ECO:0007669"/>
    <property type="project" value="InterPro"/>
</dbReference>
<evidence type="ECO:0000256" key="4">
    <source>
        <dbReference type="ARBA" id="ARBA00022840"/>
    </source>
</evidence>
<dbReference type="InterPro" id="IPR036759">
    <property type="entry name" value="TPK_catalytic_sf"/>
</dbReference>
<dbReference type="InterPro" id="IPR006282">
    <property type="entry name" value="Thi_PPkinase"/>
</dbReference>
<dbReference type="InterPro" id="IPR007371">
    <property type="entry name" value="TPK_catalytic"/>
</dbReference>
<keyword evidence="9" id="KW-1185">Reference proteome</keyword>